<reference evidence="2" key="2">
    <citation type="journal article" date="2015" name="Data Brief">
        <title>Shoot transcriptome of the giant reed, Arundo donax.</title>
        <authorList>
            <person name="Barrero R.A."/>
            <person name="Guerrero F.D."/>
            <person name="Moolhuijzen P."/>
            <person name="Goolsby J.A."/>
            <person name="Tidwell J."/>
            <person name="Bellgard S.E."/>
            <person name="Bellgard M.I."/>
        </authorList>
    </citation>
    <scope>NUCLEOTIDE SEQUENCE</scope>
    <source>
        <tissue evidence="2">Shoot tissue taken approximately 20 cm above the soil surface</tissue>
    </source>
</reference>
<keyword evidence="1" id="KW-0472">Membrane</keyword>
<accession>A0A0A9FP05</accession>
<evidence type="ECO:0000256" key="1">
    <source>
        <dbReference type="SAM" id="Phobius"/>
    </source>
</evidence>
<dbReference type="AlphaFoldDB" id="A0A0A9FP05"/>
<keyword evidence="1" id="KW-0812">Transmembrane</keyword>
<proteinExistence type="predicted"/>
<dbReference type="EMBL" id="GBRH01184877">
    <property type="protein sequence ID" value="JAE13019.1"/>
    <property type="molecule type" value="Transcribed_RNA"/>
</dbReference>
<feature type="transmembrane region" description="Helical" evidence="1">
    <location>
        <begin position="12"/>
        <end position="31"/>
    </location>
</feature>
<name>A0A0A9FP05_ARUDO</name>
<reference evidence="2" key="1">
    <citation type="submission" date="2014-09" db="EMBL/GenBank/DDBJ databases">
        <authorList>
            <person name="Magalhaes I.L.F."/>
            <person name="Oliveira U."/>
            <person name="Santos F.R."/>
            <person name="Vidigal T.H.D.A."/>
            <person name="Brescovit A.D."/>
            <person name="Santos A.J."/>
        </authorList>
    </citation>
    <scope>NUCLEOTIDE SEQUENCE</scope>
    <source>
        <tissue evidence="2">Shoot tissue taken approximately 20 cm above the soil surface</tissue>
    </source>
</reference>
<sequence>MDQRHVIPLLHSLPLLGSELLVLLPFVLVFVSRRNLLRIWWFLGIGFTRPGPDRWGFLLGMVCESQLVTRKGVGDTRSELINEEAINQDLVARIGGCSCVGFLG</sequence>
<organism evidence="2">
    <name type="scientific">Arundo donax</name>
    <name type="common">Giant reed</name>
    <name type="synonym">Donax arundinaceus</name>
    <dbReference type="NCBI Taxonomy" id="35708"/>
    <lineage>
        <taxon>Eukaryota</taxon>
        <taxon>Viridiplantae</taxon>
        <taxon>Streptophyta</taxon>
        <taxon>Embryophyta</taxon>
        <taxon>Tracheophyta</taxon>
        <taxon>Spermatophyta</taxon>
        <taxon>Magnoliopsida</taxon>
        <taxon>Liliopsida</taxon>
        <taxon>Poales</taxon>
        <taxon>Poaceae</taxon>
        <taxon>PACMAD clade</taxon>
        <taxon>Arundinoideae</taxon>
        <taxon>Arundineae</taxon>
        <taxon>Arundo</taxon>
    </lineage>
</organism>
<evidence type="ECO:0000313" key="2">
    <source>
        <dbReference type="EMBL" id="JAE13019.1"/>
    </source>
</evidence>
<protein>
    <submittedName>
        <fullName evidence="2">Uncharacterized protein</fullName>
    </submittedName>
</protein>
<keyword evidence="1" id="KW-1133">Transmembrane helix</keyword>